<feature type="compositionally biased region" description="Acidic residues" evidence="8">
    <location>
        <begin position="89"/>
        <end position="102"/>
    </location>
</feature>
<evidence type="ECO:0000256" key="3">
    <source>
        <dbReference type="ARBA" id="ARBA00022801"/>
    </source>
</evidence>
<comment type="caution">
    <text evidence="10">The sequence shown here is derived from an EMBL/GenBank/DDBJ whole genome shotgun (WGS) entry which is preliminary data.</text>
</comment>
<feature type="disulfide bond" evidence="6">
    <location>
        <begin position="308"/>
        <end position="330"/>
    </location>
</feature>
<dbReference type="InterPro" id="IPR006026">
    <property type="entry name" value="Peptidase_Metallo"/>
</dbReference>
<accession>A0AAE1PL89</accession>
<evidence type="ECO:0000259" key="9">
    <source>
        <dbReference type="PROSITE" id="PS51864"/>
    </source>
</evidence>
<dbReference type="GO" id="GO:0008270">
    <property type="term" value="F:zinc ion binding"/>
    <property type="evidence" value="ECO:0007669"/>
    <property type="project" value="UniProtKB-UniRule"/>
</dbReference>
<dbReference type="SUPFAM" id="SSF55486">
    <property type="entry name" value="Metalloproteases ('zincins'), catalytic domain"/>
    <property type="match status" value="1"/>
</dbReference>
<evidence type="ECO:0000256" key="7">
    <source>
        <dbReference type="RuleBase" id="RU361183"/>
    </source>
</evidence>
<dbReference type="EC" id="3.4.24.-" evidence="7"/>
<keyword evidence="2 6" id="KW-0479">Metal-binding</keyword>
<dbReference type="GO" id="GO:0004222">
    <property type="term" value="F:metalloendopeptidase activity"/>
    <property type="evidence" value="ECO:0007669"/>
    <property type="project" value="UniProtKB-UniRule"/>
</dbReference>
<protein>
    <recommendedName>
        <fullName evidence="7">Metalloendopeptidase</fullName>
        <ecNumber evidence="7">3.4.24.-</ecNumber>
    </recommendedName>
</protein>
<dbReference type="PRINTS" id="PR00480">
    <property type="entry name" value="ASTACIN"/>
</dbReference>
<keyword evidence="11" id="KW-1185">Reference proteome</keyword>
<dbReference type="InterPro" id="IPR034035">
    <property type="entry name" value="Astacin-like_dom"/>
</dbReference>
<keyword evidence="5 6" id="KW-0482">Metalloprotease</keyword>
<dbReference type="PROSITE" id="PS51864">
    <property type="entry name" value="ASTACIN"/>
    <property type="match status" value="1"/>
</dbReference>
<feature type="domain" description="Peptidase M12A" evidence="9">
    <location>
        <begin position="245"/>
        <end position="439"/>
    </location>
</feature>
<keyword evidence="6" id="KW-1015">Disulfide bond</keyword>
<organism evidence="10 11">
    <name type="scientific">Petrolisthes manimaculis</name>
    <dbReference type="NCBI Taxonomy" id="1843537"/>
    <lineage>
        <taxon>Eukaryota</taxon>
        <taxon>Metazoa</taxon>
        <taxon>Ecdysozoa</taxon>
        <taxon>Arthropoda</taxon>
        <taxon>Crustacea</taxon>
        <taxon>Multicrustacea</taxon>
        <taxon>Malacostraca</taxon>
        <taxon>Eumalacostraca</taxon>
        <taxon>Eucarida</taxon>
        <taxon>Decapoda</taxon>
        <taxon>Pleocyemata</taxon>
        <taxon>Anomura</taxon>
        <taxon>Galatheoidea</taxon>
        <taxon>Porcellanidae</taxon>
        <taxon>Petrolisthes</taxon>
    </lineage>
</organism>
<feature type="region of interest" description="Disordered" evidence="8">
    <location>
        <begin position="53"/>
        <end position="225"/>
    </location>
</feature>
<dbReference type="AlphaFoldDB" id="A0AAE1PL89"/>
<feature type="compositionally biased region" description="Acidic residues" evidence="8">
    <location>
        <begin position="60"/>
        <end position="80"/>
    </location>
</feature>
<dbReference type="PANTHER" id="PTHR10127:SF780">
    <property type="entry name" value="METALLOENDOPEPTIDASE"/>
    <property type="match status" value="1"/>
</dbReference>
<keyword evidence="4 6" id="KW-0862">Zinc</keyword>
<dbReference type="Gene3D" id="3.40.390.10">
    <property type="entry name" value="Collagenase (Catalytic Domain)"/>
    <property type="match status" value="1"/>
</dbReference>
<dbReference type="InterPro" id="IPR024079">
    <property type="entry name" value="MetalloPept_cat_dom_sf"/>
</dbReference>
<evidence type="ECO:0000256" key="5">
    <source>
        <dbReference type="ARBA" id="ARBA00023049"/>
    </source>
</evidence>
<feature type="binding site" evidence="6">
    <location>
        <position position="348"/>
    </location>
    <ligand>
        <name>Zn(2+)</name>
        <dbReference type="ChEBI" id="CHEBI:29105"/>
        <note>catalytic</note>
    </ligand>
</feature>
<dbReference type="Proteomes" id="UP001292094">
    <property type="component" value="Unassembled WGS sequence"/>
</dbReference>
<name>A0AAE1PL89_9EUCA</name>
<evidence type="ECO:0000313" key="11">
    <source>
        <dbReference type="Proteomes" id="UP001292094"/>
    </source>
</evidence>
<dbReference type="SMART" id="SM00235">
    <property type="entry name" value="ZnMc"/>
    <property type="match status" value="1"/>
</dbReference>
<dbReference type="GO" id="GO:0006508">
    <property type="term" value="P:proteolysis"/>
    <property type="evidence" value="ECO:0007669"/>
    <property type="project" value="UniProtKB-KW"/>
</dbReference>
<evidence type="ECO:0000256" key="1">
    <source>
        <dbReference type="ARBA" id="ARBA00022670"/>
    </source>
</evidence>
<comment type="caution">
    <text evidence="6">Lacks conserved residue(s) required for the propagation of feature annotation.</text>
</comment>
<evidence type="ECO:0000256" key="4">
    <source>
        <dbReference type="ARBA" id="ARBA00022833"/>
    </source>
</evidence>
<sequence length="447" mass="51274">MSACRDVMASELHLQNAAVLCGISDGATGTQLIHNNLIESDVARETVDVQLDGSEVNSTWEEEPSWEEMEEEPPPEDLEVEPPWGEVEPSWEEVEPSWEEVEPPWKEVEPSWEEVEPSWEEVEPSWEEVEDETPPEDLEVEPSPEDLEEEPPWEEVEEEPPPESLEVEPLPEDLEEEPSPEDLEEEPSPEDLEEEPLPEDLEEEPSPEDLEEEPSWEEVEVESPLEELNMETEELKVGLPKKISKRVTFPKTRRWPNATVPYVIQGSRTVVTRVMATFRQIEQDTCINFTARSNHTSYLLIRQGWRGCWASSLGYPGPNRKVTVQLGRGCVYTSIIQHEILHALGYPHEHSRPDRDNHITVNWENIKPGRGGQFDKNMRYPTVEEVPYDFYSVMHYGKRAFSRNRQPTLEPNVELDGSLGGRRMSKLDKLKVNIFYECPTDSAAVAG</sequence>
<feature type="binding site" evidence="6">
    <location>
        <position position="342"/>
    </location>
    <ligand>
        <name>Zn(2+)</name>
        <dbReference type="ChEBI" id="CHEBI:29105"/>
        <note>catalytic</note>
    </ligand>
</feature>
<feature type="compositionally biased region" description="Acidic residues" evidence="8">
    <location>
        <begin position="110"/>
        <end position="225"/>
    </location>
</feature>
<feature type="binding site" evidence="6">
    <location>
        <position position="338"/>
    </location>
    <ligand>
        <name>Zn(2+)</name>
        <dbReference type="ChEBI" id="CHEBI:29105"/>
        <note>catalytic</note>
    </ligand>
</feature>
<evidence type="ECO:0000256" key="8">
    <source>
        <dbReference type="SAM" id="MobiDB-lite"/>
    </source>
</evidence>
<keyword evidence="1 6" id="KW-0645">Protease</keyword>
<gene>
    <name evidence="10" type="ORF">Pmani_017739</name>
</gene>
<evidence type="ECO:0000256" key="2">
    <source>
        <dbReference type="ARBA" id="ARBA00022723"/>
    </source>
</evidence>
<comment type="cofactor">
    <cofactor evidence="6 7">
        <name>Zn(2+)</name>
        <dbReference type="ChEBI" id="CHEBI:29105"/>
    </cofactor>
    <text evidence="6 7">Binds 1 zinc ion per subunit.</text>
</comment>
<dbReference type="InterPro" id="IPR001506">
    <property type="entry name" value="Peptidase_M12A"/>
</dbReference>
<dbReference type="CDD" id="cd04280">
    <property type="entry name" value="ZnMc_astacin_like"/>
    <property type="match status" value="1"/>
</dbReference>
<evidence type="ECO:0000313" key="10">
    <source>
        <dbReference type="EMBL" id="KAK4310710.1"/>
    </source>
</evidence>
<keyword evidence="3 6" id="KW-0378">Hydrolase</keyword>
<dbReference type="PANTHER" id="PTHR10127">
    <property type="entry name" value="DISCOIDIN, CUB, EGF, LAMININ , AND ZINC METALLOPROTEASE DOMAIN CONTAINING"/>
    <property type="match status" value="1"/>
</dbReference>
<reference evidence="10" key="1">
    <citation type="submission" date="2023-11" db="EMBL/GenBank/DDBJ databases">
        <title>Genome assemblies of two species of porcelain crab, Petrolisthes cinctipes and Petrolisthes manimaculis (Anomura: Porcellanidae).</title>
        <authorList>
            <person name="Angst P."/>
        </authorList>
    </citation>
    <scope>NUCLEOTIDE SEQUENCE</scope>
    <source>
        <strain evidence="10">PB745_02</strain>
        <tissue evidence="10">Gill</tissue>
    </source>
</reference>
<feature type="active site" evidence="6">
    <location>
        <position position="339"/>
    </location>
</feature>
<proteinExistence type="predicted"/>
<dbReference type="Pfam" id="PF01400">
    <property type="entry name" value="Astacin"/>
    <property type="match status" value="1"/>
</dbReference>
<dbReference type="EMBL" id="JAWZYT010001603">
    <property type="protein sequence ID" value="KAK4310710.1"/>
    <property type="molecule type" value="Genomic_DNA"/>
</dbReference>
<evidence type="ECO:0000256" key="6">
    <source>
        <dbReference type="PROSITE-ProRule" id="PRU01211"/>
    </source>
</evidence>